<name>A0ABV4U1X1_9BACT</name>
<dbReference type="Proteomes" id="UP001575105">
    <property type="component" value="Unassembled WGS sequence"/>
</dbReference>
<dbReference type="RefSeq" id="WP_425344530.1">
    <property type="nucleotide sequence ID" value="NZ_JBGUBD010000003.1"/>
</dbReference>
<evidence type="ECO:0000313" key="3">
    <source>
        <dbReference type="Proteomes" id="UP001575105"/>
    </source>
</evidence>
<accession>A0ABV4U1X1</accession>
<dbReference type="Pfam" id="PF01841">
    <property type="entry name" value="Transglut_core"/>
    <property type="match status" value="1"/>
</dbReference>
<sequence>MRYLITHQLCYRYDRPVFFEPTVVRVCPRHDHIQELLSFDVEVKPTPAGMTSILDAHDNRASVIWFNDMHEQLWLQSKACVKIRPYNPFAFLLTHPEADRLPVAYSPDSAPVLAVYRQRSDTAEAIDALARELQQKAGGQTLEYLRQLVTHIPDHCQQVHRDVGAPWPASETLVRGEGSCRDLTLLFMELCRAMGMAARFVSGYCTIESLGQTHELHAWAEVYLPGAGWRGYDPTAGVATAEQHIALAVAADAVNAAPSDGRYRGTDATSEFEYEVQIEVEKD</sequence>
<reference evidence="2 3" key="1">
    <citation type="submission" date="2024-08" db="EMBL/GenBank/DDBJ databases">
        <title>Whole-genome sequencing of halo(alkali)philic microorganisms from hypersaline lakes.</title>
        <authorList>
            <person name="Sorokin D.Y."/>
            <person name="Merkel A.Y."/>
            <person name="Messina E."/>
            <person name="Yakimov M."/>
        </authorList>
    </citation>
    <scope>NUCLEOTIDE SEQUENCE [LARGE SCALE GENOMIC DNA]</scope>
    <source>
        <strain evidence="2 3">AB-hyl4</strain>
    </source>
</reference>
<keyword evidence="3" id="KW-1185">Reference proteome</keyword>
<dbReference type="Gene3D" id="3.10.620.30">
    <property type="match status" value="1"/>
</dbReference>
<protein>
    <submittedName>
        <fullName evidence="2">Transglutaminase N-terminal domain-containing protein</fullName>
    </submittedName>
</protein>
<dbReference type="SMART" id="SM00460">
    <property type="entry name" value="TGc"/>
    <property type="match status" value="1"/>
</dbReference>
<dbReference type="InterPro" id="IPR013589">
    <property type="entry name" value="Bac_transglu_N"/>
</dbReference>
<feature type="domain" description="Transglutaminase-like" evidence="1">
    <location>
        <begin position="172"/>
        <end position="236"/>
    </location>
</feature>
<comment type="caution">
    <text evidence="2">The sequence shown here is derived from an EMBL/GenBank/DDBJ whole genome shotgun (WGS) entry which is preliminary data.</text>
</comment>
<dbReference type="PANTHER" id="PTHR33490:SF1">
    <property type="entry name" value="SLL1233 PROTEIN"/>
    <property type="match status" value="1"/>
</dbReference>
<dbReference type="SUPFAM" id="SSF54001">
    <property type="entry name" value="Cysteine proteinases"/>
    <property type="match status" value="1"/>
</dbReference>
<dbReference type="InterPro" id="IPR038765">
    <property type="entry name" value="Papain-like_cys_pep_sf"/>
</dbReference>
<dbReference type="InterPro" id="IPR002931">
    <property type="entry name" value="Transglutaminase-like"/>
</dbReference>
<dbReference type="Pfam" id="PF08379">
    <property type="entry name" value="Bact_transglu_N"/>
    <property type="match status" value="1"/>
</dbReference>
<evidence type="ECO:0000259" key="1">
    <source>
        <dbReference type="SMART" id="SM00460"/>
    </source>
</evidence>
<dbReference type="EMBL" id="JBGUBD010000003">
    <property type="protein sequence ID" value="MFA9477601.1"/>
    <property type="molecule type" value="Genomic_DNA"/>
</dbReference>
<evidence type="ECO:0000313" key="2">
    <source>
        <dbReference type="EMBL" id="MFA9477601.1"/>
    </source>
</evidence>
<organism evidence="2 3">
    <name type="scientific">Natronomicrosphaera hydrolytica</name>
    <dbReference type="NCBI Taxonomy" id="3242702"/>
    <lineage>
        <taxon>Bacteria</taxon>
        <taxon>Pseudomonadati</taxon>
        <taxon>Planctomycetota</taxon>
        <taxon>Phycisphaerae</taxon>
        <taxon>Phycisphaerales</taxon>
        <taxon>Phycisphaeraceae</taxon>
        <taxon>Natronomicrosphaera</taxon>
    </lineage>
</organism>
<dbReference type="PANTHER" id="PTHR33490">
    <property type="entry name" value="BLR5614 PROTEIN-RELATED"/>
    <property type="match status" value="1"/>
</dbReference>
<proteinExistence type="predicted"/>
<gene>
    <name evidence="2" type="ORF">ACERK3_04755</name>
</gene>